<evidence type="ECO:0000256" key="1">
    <source>
        <dbReference type="SAM" id="Phobius"/>
    </source>
</evidence>
<feature type="transmembrane region" description="Helical" evidence="1">
    <location>
        <begin position="128"/>
        <end position="146"/>
    </location>
</feature>
<feature type="transmembrane region" description="Helical" evidence="1">
    <location>
        <begin position="158"/>
        <end position="177"/>
    </location>
</feature>
<keyword evidence="1" id="KW-0472">Membrane</keyword>
<sequence>MGRRRRARTGSVGAVSGVWQSWGGVLLVSAAGLPLAGLMVWALARAWPLRPVRYAVAEVAMVAGTVPWLWMILTPSPGTPRRLSLVPLRDLTQLAPADLVVQIGGNLLVFAALGFFLPIRFAARVPTVLAVAVAGSVTVETLQYVLDLGRVSSVDDVFVNAAGAGLAAVCSLSTGLARRV</sequence>
<gene>
    <name evidence="3" type="ORF">Raf01_85370</name>
</gene>
<evidence type="ECO:0000313" key="4">
    <source>
        <dbReference type="Proteomes" id="UP000642748"/>
    </source>
</evidence>
<feature type="transmembrane region" description="Helical" evidence="1">
    <location>
        <begin position="20"/>
        <end position="43"/>
    </location>
</feature>
<organism evidence="3 4">
    <name type="scientific">Rugosimonospora africana</name>
    <dbReference type="NCBI Taxonomy" id="556532"/>
    <lineage>
        <taxon>Bacteria</taxon>
        <taxon>Bacillati</taxon>
        <taxon>Actinomycetota</taxon>
        <taxon>Actinomycetes</taxon>
        <taxon>Micromonosporales</taxon>
        <taxon>Micromonosporaceae</taxon>
        <taxon>Rugosimonospora</taxon>
    </lineage>
</organism>
<feature type="domain" description="VanZ-like" evidence="2">
    <location>
        <begin position="67"/>
        <end position="170"/>
    </location>
</feature>
<protein>
    <submittedName>
        <fullName evidence="3">VanZ family protein</fullName>
    </submittedName>
</protein>
<evidence type="ECO:0000259" key="2">
    <source>
        <dbReference type="Pfam" id="PF04892"/>
    </source>
</evidence>
<reference evidence="3" key="1">
    <citation type="submission" date="2021-01" db="EMBL/GenBank/DDBJ databases">
        <title>Whole genome shotgun sequence of Rugosimonospora africana NBRC 104875.</title>
        <authorList>
            <person name="Komaki H."/>
            <person name="Tamura T."/>
        </authorList>
    </citation>
    <scope>NUCLEOTIDE SEQUENCE</scope>
    <source>
        <strain evidence="3">NBRC 104875</strain>
    </source>
</reference>
<feature type="transmembrane region" description="Helical" evidence="1">
    <location>
        <begin position="93"/>
        <end position="116"/>
    </location>
</feature>
<keyword evidence="4" id="KW-1185">Reference proteome</keyword>
<name>A0A8J3VVK1_9ACTN</name>
<dbReference type="Pfam" id="PF04892">
    <property type="entry name" value="VanZ"/>
    <property type="match status" value="1"/>
</dbReference>
<keyword evidence="1" id="KW-1133">Transmembrane helix</keyword>
<proteinExistence type="predicted"/>
<dbReference type="Proteomes" id="UP000642748">
    <property type="component" value="Unassembled WGS sequence"/>
</dbReference>
<accession>A0A8J3VVK1</accession>
<evidence type="ECO:0000313" key="3">
    <source>
        <dbReference type="EMBL" id="GIH20365.1"/>
    </source>
</evidence>
<dbReference type="InterPro" id="IPR006976">
    <property type="entry name" value="VanZ-like"/>
</dbReference>
<keyword evidence="1" id="KW-0812">Transmembrane</keyword>
<comment type="caution">
    <text evidence="3">The sequence shown here is derived from an EMBL/GenBank/DDBJ whole genome shotgun (WGS) entry which is preliminary data.</text>
</comment>
<dbReference type="AlphaFoldDB" id="A0A8J3VVK1"/>
<dbReference type="EMBL" id="BONZ01000094">
    <property type="protein sequence ID" value="GIH20365.1"/>
    <property type="molecule type" value="Genomic_DNA"/>
</dbReference>